<dbReference type="EMBL" id="BHWB01000002">
    <property type="protein sequence ID" value="GCB33754.1"/>
    <property type="molecule type" value="Genomic_DNA"/>
</dbReference>
<dbReference type="Proteomes" id="UP000288079">
    <property type="component" value="Unassembled WGS sequence"/>
</dbReference>
<gene>
    <name evidence="1" type="ORF">KGMB02408_06990</name>
</gene>
<name>A0A401LQH1_9BACE</name>
<dbReference type="AlphaFoldDB" id="A0A401LQH1"/>
<reference evidence="1 2" key="1">
    <citation type="submission" date="2018-10" db="EMBL/GenBank/DDBJ databases">
        <title>Draft Genome Sequence of Bacteroides sp. KCTC 15687.</title>
        <authorList>
            <person name="Yu S.Y."/>
            <person name="Kim J.S."/>
            <person name="Oh B.S."/>
            <person name="Park S.H."/>
            <person name="Kang S.W."/>
            <person name="Park J.E."/>
            <person name="Choi S.H."/>
            <person name="Han K.I."/>
            <person name="Lee K.C."/>
            <person name="Eom M.K."/>
            <person name="Suh M.K."/>
            <person name="Lee D.H."/>
            <person name="Yoon H."/>
            <person name="Kim B."/>
            <person name="Yang S.J."/>
            <person name="Lee J.S."/>
            <person name="Lee J.H."/>
        </authorList>
    </citation>
    <scope>NUCLEOTIDE SEQUENCE [LARGE SCALE GENOMIC DNA]</scope>
    <source>
        <strain evidence="1 2">KCTC 15687</strain>
    </source>
</reference>
<organism evidence="1 2">
    <name type="scientific">Bacteroides faecalis</name>
    <dbReference type="NCBI Taxonomy" id="2447885"/>
    <lineage>
        <taxon>Bacteria</taxon>
        <taxon>Pseudomonadati</taxon>
        <taxon>Bacteroidota</taxon>
        <taxon>Bacteroidia</taxon>
        <taxon>Bacteroidales</taxon>
        <taxon>Bacteroidaceae</taxon>
        <taxon>Bacteroides</taxon>
    </lineage>
</organism>
<keyword evidence="2" id="KW-1185">Reference proteome</keyword>
<dbReference type="OrthoDB" id="639802at2"/>
<evidence type="ECO:0000313" key="1">
    <source>
        <dbReference type="EMBL" id="GCB33754.1"/>
    </source>
</evidence>
<accession>A0A401LQH1</accession>
<protein>
    <submittedName>
        <fullName evidence="1">Uncharacterized protein</fullName>
    </submittedName>
</protein>
<sequence>MNIYKPEIAELLLLVEKKYSKPLRTTTDFDEFSFYLQKNSFGVISTSTLKRLWGYVNDMHKPRVQTLDLLSRYIGFDFFTTFCSYLKSSSAYNSSFFSAHQVMAKELAPGAEVEIGWSPNRYLRLQYRGNAVFEVQEAKQSKLQKGDCFETATFLKGQPLFLPYILRDGTRTSPFIAGRNGGLTLLNCIEHE</sequence>
<comment type="caution">
    <text evidence="1">The sequence shown here is derived from an EMBL/GenBank/DDBJ whole genome shotgun (WGS) entry which is preliminary data.</text>
</comment>
<dbReference type="RefSeq" id="WP_125040062.1">
    <property type="nucleotide sequence ID" value="NZ_BHWB01000002.1"/>
</dbReference>
<proteinExistence type="predicted"/>
<evidence type="ECO:0000313" key="2">
    <source>
        <dbReference type="Proteomes" id="UP000288079"/>
    </source>
</evidence>